<organism evidence="4 5">
    <name type="scientific">Brachionus plicatilis</name>
    <name type="common">Marine rotifer</name>
    <name type="synonym">Brachionus muelleri</name>
    <dbReference type="NCBI Taxonomy" id="10195"/>
    <lineage>
        <taxon>Eukaryota</taxon>
        <taxon>Metazoa</taxon>
        <taxon>Spiralia</taxon>
        <taxon>Gnathifera</taxon>
        <taxon>Rotifera</taxon>
        <taxon>Eurotatoria</taxon>
        <taxon>Monogononta</taxon>
        <taxon>Pseudotrocha</taxon>
        <taxon>Ploima</taxon>
        <taxon>Brachionidae</taxon>
        <taxon>Brachionus</taxon>
    </lineage>
</organism>
<feature type="domain" description="FAM86 N-terminal" evidence="3">
    <location>
        <begin position="35"/>
        <end position="93"/>
    </location>
</feature>
<dbReference type="Proteomes" id="UP000276133">
    <property type="component" value="Unassembled WGS sequence"/>
</dbReference>
<reference evidence="4 5" key="1">
    <citation type="journal article" date="2018" name="Sci. Rep.">
        <title>Genomic signatures of local adaptation to the degree of environmental predictability in rotifers.</title>
        <authorList>
            <person name="Franch-Gras L."/>
            <person name="Hahn C."/>
            <person name="Garcia-Roger E.M."/>
            <person name="Carmona M.J."/>
            <person name="Serra M."/>
            <person name="Gomez A."/>
        </authorList>
    </citation>
    <scope>NUCLEOTIDE SEQUENCE [LARGE SCALE GENOMIC DNA]</scope>
    <source>
        <strain evidence="4">HYR1</strain>
    </source>
</reference>
<evidence type="ECO:0000313" key="5">
    <source>
        <dbReference type="Proteomes" id="UP000276133"/>
    </source>
</evidence>
<dbReference type="GO" id="GO:0016740">
    <property type="term" value="F:transferase activity"/>
    <property type="evidence" value="ECO:0007669"/>
    <property type="project" value="UniProtKB-KW"/>
</dbReference>
<sequence length="311" mass="36391">MLDNLNGDKRNLLIDIKCLYGLNHDSSKLLVDFFESDDVDCLQKFLIQSILKDFYLTKYQPSSKYRKSFLKKVISILESKNHEIDSEIYDSYISIINKQKSEINFDEEKYFVCCFLKEDMTKKPVIFEQFLSAITCGTTGLHIWPACYELINFIEKNKNFLDNKNILELGSGVGFLGLKCLNWGFIKHFFFTDCHGKVLKQIERNLLLNYDEKEINGLDCSIQDEDKLISIFELNWLDFDQNKNHINKNLDVILATDVIFDPDLIEPFVRTLNFIWSCQTNPQNLRAVIASTIRNESTYKIFIDQQETTEI</sequence>
<dbReference type="Pfam" id="PF14904">
    <property type="entry name" value="FAM86"/>
    <property type="match status" value="1"/>
</dbReference>
<keyword evidence="5" id="KW-1185">Reference proteome</keyword>
<evidence type="ECO:0000259" key="3">
    <source>
        <dbReference type="Pfam" id="PF14904"/>
    </source>
</evidence>
<dbReference type="InterPro" id="IPR029063">
    <property type="entry name" value="SAM-dependent_MTases_sf"/>
</dbReference>
<evidence type="ECO:0000256" key="1">
    <source>
        <dbReference type="ARBA" id="ARBA00005511"/>
    </source>
</evidence>
<dbReference type="OrthoDB" id="194386at2759"/>
<comment type="caution">
    <text evidence="4">The sequence shown here is derived from an EMBL/GenBank/DDBJ whole genome shotgun (WGS) entry which is preliminary data.</text>
</comment>
<dbReference type="GO" id="GO:0032991">
    <property type="term" value="C:protein-containing complex"/>
    <property type="evidence" value="ECO:0007669"/>
    <property type="project" value="TreeGrafter"/>
</dbReference>
<dbReference type="AlphaFoldDB" id="A0A3M7PAL5"/>
<comment type="similarity">
    <text evidence="1">Belongs to the class I-like SAM-binding methyltransferase superfamily. EEF2KMT family.</text>
</comment>
<dbReference type="InterPro" id="IPR029426">
    <property type="entry name" value="FAM86_N"/>
</dbReference>
<accession>A0A3M7PAL5</accession>
<protein>
    <recommendedName>
        <fullName evidence="3">FAM86 N-terminal domain-containing protein</fullName>
    </recommendedName>
</protein>
<dbReference type="EMBL" id="REGN01012341">
    <property type="protein sequence ID" value="RMZ95767.1"/>
    <property type="molecule type" value="Genomic_DNA"/>
</dbReference>
<proteinExistence type="inferred from homology"/>
<name>A0A3M7PAL5_BRAPC</name>
<dbReference type="STRING" id="10195.A0A3M7PAL5"/>
<dbReference type="PANTHER" id="PTHR14614">
    <property type="entry name" value="HEPATOCELLULAR CARCINOMA-ASSOCIATED ANTIGEN"/>
    <property type="match status" value="1"/>
</dbReference>
<dbReference type="SUPFAM" id="SSF53335">
    <property type="entry name" value="S-adenosyl-L-methionine-dependent methyltransferases"/>
    <property type="match status" value="1"/>
</dbReference>
<dbReference type="Pfam" id="PF10294">
    <property type="entry name" value="Methyltransf_16"/>
    <property type="match status" value="1"/>
</dbReference>
<keyword evidence="2" id="KW-0808">Transferase</keyword>
<evidence type="ECO:0000313" key="4">
    <source>
        <dbReference type="EMBL" id="RMZ95767.1"/>
    </source>
</evidence>
<gene>
    <name evidence="4" type="ORF">BpHYR1_039451</name>
</gene>
<dbReference type="InterPro" id="IPR019410">
    <property type="entry name" value="Methyltransf_16"/>
</dbReference>
<evidence type="ECO:0000256" key="2">
    <source>
        <dbReference type="ARBA" id="ARBA00022679"/>
    </source>
</evidence>
<dbReference type="PANTHER" id="PTHR14614:SF130">
    <property type="entry name" value="PROTEIN-LYSINE N-METHYLTRANSFERASE EEF2KMT"/>
    <property type="match status" value="1"/>
</dbReference>
<dbReference type="Gene3D" id="3.40.50.150">
    <property type="entry name" value="Vaccinia Virus protein VP39"/>
    <property type="match status" value="1"/>
</dbReference>